<dbReference type="PROSITE" id="PS50932">
    <property type="entry name" value="HTH_LACI_2"/>
    <property type="match status" value="1"/>
</dbReference>
<evidence type="ECO:0000313" key="7">
    <source>
        <dbReference type="Proteomes" id="UP000829992"/>
    </source>
</evidence>
<sequence length="400" mass="42574">MAKAAAAAAARGPERRRATVIDVAARAEVSSATVSRVLNGNYPVARATRERVEDAVRELGYVANAHARALAGTSSRTVGIIVQDVVDPFFAHIARGVERAASEAGRLCMVCCTHGDPRRELAFVDLLHEQRADAVVLVGGAHSDRAYAREVARRARDLHAGGARLVLCGRPSVGRDVPTLSVEYDNEGGAFALTDHLLTQGHDRILYLGGPPDLSTTRDRIAGHRRALELRGVPCAPELVHTGAFSPVFGHRRLTELLASGLTFSAVFAANDMVAIGALQALEEAGLRVPQDVSLVGYDDVPTAQVMRPRLTTVHVPLEEMGRHAVRLAVPGTDAEADAWQQPAGGGLTLGTHIVVRDSVAARRPGPEGARGTARPGTTRPQTQTQTQTDTPSPVRHRPM</sequence>
<dbReference type="PANTHER" id="PTHR30146">
    <property type="entry name" value="LACI-RELATED TRANSCRIPTIONAL REPRESSOR"/>
    <property type="match status" value="1"/>
</dbReference>
<dbReference type="CDD" id="cd06267">
    <property type="entry name" value="PBP1_LacI_sugar_binding-like"/>
    <property type="match status" value="1"/>
</dbReference>
<dbReference type="Pfam" id="PF13377">
    <property type="entry name" value="Peripla_BP_3"/>
    <property type="match status" value="1"/>
</dbReference>
<evidence type="ECO:0000256" key="2">
    <source>
        <dbReference type="ARBA" id="ARBA00023125"/>
    </source>
</evidence>
<dbReference type="InterPro" id="IPR028082">
    <property type="entry name" value="Peripla_BP_I"/>
</dbReference>
<name>A0ABY4PPI3_9ACTN</name>
<dbReference type="Proteomes" id="UP000829992">
    <property type="component" value="Chromosome"/>
</dbReference>
<dbReference type="SUPFAM" id="SSF47413">
    <property type="entry name" value="lambda repressor-like DNA-binding domains"/>
    <property type="match status" value="1"/>
</dbReference>
<keyword evidence="7" id="KW-1185">Reference proteome</keyword>
<dbReference type="EMBL" id="CP097289">
    <property type="protein sequence ID" value="UQT54951.1"/>
    <property type="molecule type" value="Genomic_DNA"/>
</dbReference>
<dbReference type="InterPro" id="IPR000843">
    <property type="entry name" value="HTH_LacI"/>
</dbReference>
<evidence type="ECO:0000313" key="6">
    <source>
        <dbReference type="EMBL" id="UQT54951.1"/>
    </source>
</evidence>
<dbReference type="Gene3D" id="3.40.50.2300">
    <property type="match status" value="2"/>
</dbReference>
<evidence type="ECO:0000259" key="5">
    <source>
        <dbReference type="PROSITE" id="PS50932"/>
    </source>
</evidence>
<keyword evidence="1" id="KW-0805">Transcription regulation</keyword>
<dbReference type="Pfam" id="PF00356">
    <property type="entry name" value="LacI"/>
    <property type="match status" value="1"/>
</dbReference>
<keyword evidence="3" id="KW-0804">Transcription</keyword>
<dbReference type="PANTHER" id="PTHR30146:SF153">
    <property type="entry name" value="LACTOSE OPERON REPRESSOR"/>
    <property type="match status" value="1"/>
</dbReference>
<feature type="domain" description="HTH lacI-type" evidence="5">
    <location>
        <begin position="18"/>
        <end position="72"/>
    </location>
</feature>
<proteinExistence type="predicted"/>
<dbReference type="InterPro" id="IPR046335">
    <property type="entry name" value="LacI/GalR-like_sensor"/>
</dbReference>
<evidence type="ECO:0000256" key="4">
    <source>
        <dbReference type="SAM" id="MobiDB-lite"/>
    </source>
</evidence>
<feature type="region of interest" description="Disordered" evidence="4">
    <location>
        <begin position="359"/>
        <end position="400"/>
    </location>
</feature>
<evidence type="ECO:0000256" key="1">
    <source>
        <dbReference type="ARBA" id="ARBA00023015"/>
    </source>
</evidence>
<dbReference type="SMART" id="SM00354">
    <property type="entry name" value="HTH_LACI"/>
    <property type="match status" value="1"/>
</dbReference>
<dbReference type="SUPFAM" id="SSF53822">
    <property type="entry name" value="Periplasmic binding protein-like I"/>
    <property type="match status" value="1"/>
</dbReference>
<keyword evidence="2" id="KW-0238">DNA-binding</keyword>
<evidence type="ECO:0000256" key="3">
    <source>
        <dbReference type="ARBA" id="ARBA00023163"/>
    </source>
</evidence>
<accession>A0ABY4PPI3</accession>
<dbReference type="RefSeq" id="WP_249586442.1">
    <property type="nucleotide sequence ID" value="NZ_BAAAQL010000008.1"/>
</dbReference>
<organism evidence="6 7">
    <name type="scientific">Streptomyces durmitorensis</name>
    <dbReference type="NCBI Taxonomy" id="319947"/>
    <lineage>
        <taxon>Bacteria</taxon>
        <taxon>Bacillati</taxon>
        <taxon>Actinomycetota</taxon>
        <taxon>Actinomycetes</taxon>
        <taxon>Kitasatosporales</taxon>
        <taxon>Streptomycetaceae</taxon>
        <taxon>Streptomyces</taxon>
    </lineage>
</organism>
<feature type="compositionally biased region" description="Low complexity" evidence="4">
    <location>
        <begin position="370"/>
        <end position="392"/>
    </location>
</feature>
<reference evidence="6 7" key="1">
    <citation type="submission" date="2022-05" db="EMBL/GenBank/DDBJ databases">
        <authorList>
            <person name="Zhou X."/>
            <person name="Li K."/>
            <person name="Man Y."/>
        </authorList>
    </citation>
    <scope>NUCLEOTIDE SEQUENCE [LARGE SCALE GENOMIC DNA]</scope>
    <source>
        <strain evidence="6 7">MS405</strain>
    </source>
</reference>
<protein>
    <submittedName>
        <fullName evidence="6">LacI family transcriptional regulator</fullName>
    </submittedName>
</protein>
<dbReference type="CDD" id="cd01392">
    <property type="entry name" value="HTH_LacI"/>
    <property type="match status" value="1"/>
</dbReference>
<gene>
    <name evidence="6" type="ORF">M4V62_07495</name>
</gene>
<dbReference type="InterPro" id="IPR010982">
    <property type="entry name" value="Lambda_DNA-bd_dom_sf"/>
</dbReference>
<dbReference type="Gene3D" id="1.10.260.40">
    <property type="entry name" value="lambda repressor-like DNA-binding domains"/>
    <property type="match status" value="1"/>
</dbReference>
<dbReference type="PROSITE" id="PS00356">
    <property type="entry name" value="HTH_LACI_1"/>
    <property type="match status" value="1"/>
</dbReference>